<comment type="caution">
    <text evidence="4">The sequence shown here is derived from an EMBL/GenBank/DDBJ whole genome shotgun (WGS) entry which is preliminary data.</text>
</comment>
<feature type="region of interest" description="Disordered" evidence="2">
    <location>
        <begin position="119"/>
        <end position="155"/>
    </location>
</feature>
<dbReference type="GO" id="GO:0005741">
    <property type="term" value="C:mitochondrial outer membrane"/>
    <property type="evidence" value="ECO:0007669"/>
    <property type="project" value="TreeGrafter"/>
</dbReference>
<dbReference type="SUPFAM" id="SSF50129">
    <property type="entry name" value="GroES-like"/>
    <property type="match status" value="1"/>
</dbReference>
<feature type="non-terminal residue" evidence="4">
    <location>
        <position position="1"/>
    </location>
</feature>
<name>V8PBS6_OPHHA</name>
<evidence type="ECO:0000256" key="1">
    <source>
        <dbReference type="ARBA" id="ARBA00023002"/>
    </source>
</evidence>
<keyword evidence="1" id="KW-0560">Oxidoreductase</keyword>
<dbReference type="InterPro" id="IPR052100">
    <property type="entry name" value="SV-ATPase_mito-regulator"/>
</dbReference>
<proteinExistence type="predicted"/>
<dbReference type="PANTHER" id="PTHR44054:SF1">
    <property type="entry name" value="SYNAPTIC VESICLE MEMBRANE PROTEIN VAT-1 HOMOLOG"/>
    <property type="match status" value="1"/>
</dbReference>
<dbReference type="Pfam" id="PF08240">
    <property type="entry name" value="ADH_N"/>
    <property type="match status" value="1"/>
</dbReference>
<dbReference type="GO" id="GO:0016491">
    <property type="term" value="F:oxidoreductase activity"/>
    <property type="evidence" value="ECO:0007669"/>
    <property type="project" value="UniProtKB-KW"/>
</dbReference>
<evidence type="ECO:0000313" key="4">
    <source>
        <dbReference type="EMBL" id="ETE71458.1"/>
    </source>
</evidence>
<accession>V8PBS6</accession>
<protein>
    <submittedName>
        <fullName evidence="4">Synaptic vesicle membrane protein VAT-1-like protein</fullName>
    </submittedName>
</protein>
<dbReference type="Proteomes" id="UP000018936">
    <property type="component" value="Unassembled WGS sequence"/>
</dbReference>
<dbReference type="InterPro" id="IPR011032">
    <property type="entry name" value="GroES-like_sf"/>
</dbReference>
<evidence type="ECO:0000313" key="5">
    <source>
        <dbReference type="Proteomes" id="UP000018936"/>
    </source>
</evidence>
<dbReference type="Gene3D" id="3.90.180.10">
    <property type="entry name" value="Medium-chain alcohol dehydrogenases, catalytic domain"/>
    <property type="match status" value="1"/>
</dbReference>
<sequence>MLRAILLGNDPIMLRETMEKTTMRFTLFLPGTPSPTLVSASLPEQGESGRIGSTDEKSGGQHTKLDPASVNLQLRRIWSAAPSLSSSSSPPPPLPPPLSKKLPGKMREPLNPALLLLQRSSSRTKKQWRRHQRLAGGGRVAAAETSEEAPAVSTSTAAAGRQYKALVLTGFGGYEKVKMQIRQLPQAEPSPGAGQVCVQVRACGLNFADLLARQGLYDRLPSPPVSPGMEAAGIVLAAAGIVLAVGEGVSSPKVGKELSAAHSGRRPPRCGQPMLGVAGSNFCSAAANNGLPILIGSDWEAERWVVGVAAIPIFGCKKMGGVPRGETQILNVSCEERKCVKLTKGPTLRIKTWNEG</sequence>
<dbReference type="OrthoDB" id="203908at2759"/>
<evidence type="ECO:0000259" key="3">
    <source>
        <dbReference type="Pfam" id="PF08240"/>
    </source>
</evidence>
<feature type="domain" description="Alcohol dehydrogenase-like N-terminal" evidence="3">
    <location>
        <begin position="192"/>
        <end position="262"/>
    </location>
</feature>
<gene>
    <name evidence="4" type="primary">VAT1</name>
    <name evidence="4" type="ORF">L345_02742</name>
</gene>
<dbReference type="InterPro" id="IPR013154">
    <property type="entry name" value="ADH-like_N"/>
</dbReference>
<dbReference type="AlphaFoldDB" id="V8PBS6"/>
<dbReference type="EMBL" id="AZIM01000361">
    <property type="protein sequence ID" value="ETE71458.1"/>
    <property type="molecule type" value="Genomic_DNA"/>
</dbReference>
<feature type="compositionally biased region" description="Basic and acidic residues" evidence="2">
    <location>
        <begin position="53"/>
        <end position="65"/>
    </location>
</feature>
<reference evidence="4 5" key="1">
    <citation type="journal article" date="2013" name="Proc. Natl. Acad. Sci. U.S.A.">
        <title>The king cobra genome reveals dynamic gene evolution and adaptation in the snake venom system.</title>
        <authorList>
            <person name="Vonk F.J."/>
            <person name="Casewell N.R."/>
            <person name="Henkel C.V."/>
            <person name="Heimberg A.M."/>
            <person name="Jansen H.J."/>
            <person name="McCleary R.J."/>
            <person name="Kerkkamp H.M."/>
            <person name="Vos R.A."/>
            <person name="Guerreiro I."/>
            <person name="Calvete J.J."/>
            <person name="Wuster W."/>
            <person name="Woods A.E."/>
            <person name="Logan J.M."/>
            <person name="Harrison R.A."/>
            <person name="Castoe T.A."/>
            <person name="de Koning A.P."/>
            <person name="Pollock D.D."/>
            <person name="Yandell M."/>
            <person name="Calderon D."/>
            <person name="Renjifo C."/>
            <person name="Currier R.B."/>
            <person name="Salgado D."/>
            <person name="Pla D."/>
            <person name="Sanz L."/>
            <person name="Hyder A.S."/>
            <person name="Ribeiro J.M."/>
            <person name="Arntzen J.W."/>
            <person name="van den Thillart G.E."/>
            <person name="Boetzer M."/>
            <person name="Pirovano W."/>
            <person name="Dirks R.P."/>
            <person name="Spaink H.P."/>
            <person name="Duboule D."/>
            <person name="McGlinn E."/>
            <person name="Kini R.M."/>
            <person name="Richardson M.K."/>
        </authorList>
    </citation>
    <scope>NUCLEOTIDE SEQUENCE</scope>
    <source>
        <tissue evidence="4">Blood</tissue>
    </source>
</reference>
<dbReference type="PANTHER" id="PTHR44054">
    <property type="entry name" value="SYNAPTIC VESICLE MEMBRANE PROTEIN VAT-1 HOMOLOG-LIKE"/>
    <property type="match status" value="1"/>
</dbReference>
<feature type="compositionally biased region" description="Basic residues" evidence="2">
    <location>
        <begin position="122"/>
        <end position="133"/>
    </location>
</feature>
<keyword evidence="5" id="KW-1185">Reference proteome</keyword>
<feature type="compositionally biased region" description="Pro residues" evidence="2">
    <location>
        <begin position="89"/>
        <end position="98"/>
    </location>
</feature>
<feature type="region of interest" description="Disordered" evidence="2">
    <location>
        <begin position="34"/>
        <end position="68"/>
    </location>
</feature>
<evidence type="ECO:0000256" key="2">
    <source>
        <dbReference type="SAM" id="MobiDB-lite"/>
    </source>
</evidence>
<organism evidence="4 5">
    <name type="scientific">Ophiophagus hannah</name>
    <name type="common">King cobra</name>
    <name type="synonym">Naja hannah</name>
    <dbReference type="NCBI Taxonomy" id="8665"/>
    <lineage>
        <taxon>Eukaryota</taxon>
        <taxon>Metazoa</taxon>
        <taxon>Chordata</taxon>
        <taxon>Craniata</taxon>
        <taxon>Vertebrata</taxon>
        <taxon>Euteleostomi</taxon>
        <taxon>Lepidosauria</taxon>
        <taxon>Squamata</taxon>
        <taxon>Bifurcata</taxon>
        <taxon>Unidentata</taxon>
        <taxon>Episquamata</taxon>
        <taxon>Toxicofera</taxon>
        <taxon>Serpentes</taxon>
        <taxon>Colubroidea</taxon>
        <taxon>Elapidae</taxon>
        <taxon>Elapinae</taxon>
        <taxon>Ophiophagus</taxon>
    </lineage>
</organism>
<dbReference type="GO" id="GO:0010637">
    <property type="term" value="P:negative regulation of mitochondrial fusion"/>
    <property type="evidence" value="ECO:0007669"/>
    <property type="project" value="TreeGrafter"/>
</dbReference>
<feature type="region of interest" description="Disordered" evidence="2">
    <location>
        <begin position="81"/>
        <end position="106"/>
    </location>
</feature>